<evidence type="ECO:0000313" key="3">
    <source>
        <dbReference type="Proteomes" id="UP000006671"/>
    </source>
</evidence>
<keyword evidence="1" id="KW-1133">Transmembrane helix</keyword>
<dbReference type="GeneID" id="8853951"/>
<dbReference type="RefSeq" id="XP_002671365.1">
    <property type="nucleotide sequence ID" value="XM_002671319.1"/>
</dbReference>
<dbReference type="OrthoDB" id="10253773at2759"/>
<keyword evidence="3" id="KW-1185">Reference proteome</keyword>
<dbReference type="InParanoid" id="D2VX62"/>
<feature type="transmembrane region" description="Helical" evidence="1">
    <location>
        <begin position="421"/>
        <end position="440"/>
    </location>
</feature>
<dbReference type="Proteomes" id="UP000006671">
    <property type="component" value="Unassembled WGS sequence"/>
</dbReference>
<evidence type="ECO:0000313" key="2">
    <source>
        <dbReference type="EMBL" id="EFC38621.1"/>
    </source>
</evidence>
<accession>D2VX62</accession>
<protein>
    <submittedName>
        <fullName evidence="2">Predicted protein</fullName>
    </submittedName>
</protein>
<dbReference type="KEGG" id="ngr:NAEGRDRAFT_81563"/>
<dbReference type="VEuPathDB" id="AmoebaDB:NAEGRDRAFT_81563"/>
<dbReference type="OMA" id="HFYSTRT"/>
<gene>
    <name evidence="2" type="ORF">NAEGRDRAFT_81563</name>
</gene>
<feature type="transmembrane region" description="Helical" evidence="1">
    <location>
        <begin position="311"/>
        <end position="330"/>
    </location>
</feature>
<dbReference type="AlphaFoldDB" id="D2VX62"/>
<reference evidence="2 3" key="1">
    <citation type="journal article" date="2010" name="Cell">
        <title>The genome of Naegleria gruberi illuminates early eukaryotic versatility.</title>
        <authorList>
            <person name="Fritz-Laylin L.K."/>
            <person name="Prochnik S.E."/>
            <person name="Ginger M.L."/>
            <person name="Dacks J.B."/>
            <person name="Carpenter M.L."/>
            <person name="Field M.C."/>
            <person name="Kuo A."/>
            <person name="Paredez A."/>
            <person name="Chapman J."/>
            <person name="Pham J."/>
            <person name="Shu S."/>
            <person name="Neupane R."/>
            <person name="Cipriano M."/>
            <person name="Mancuso J."/>
            <person name="Tu H."/>
            <person name="Salamov A."/>
            <person name="Lindquist E."/>
            <person name="Shapiro H."/>
            <person name="Lucas S."/>
            <person name="Grigoriev I.V."/>
            <person name="Cande W.Z."/>
            <person name="Fulton C."/>
            <person name="Rokhsar D.S."/>
            <person name="Dawson S.C."/>
        </authorList>
    </citation>
    <scope>NUCLEOTIDE SEQUENCE [LARGE SCALE GENOMIC DNA]</scope>
    <source>
        <strain evidence="2 3">NEG-M</strain>
    </source>
</reference>
<feature type="transmembrane region" description="Helical" evidence="1">
    <location>
        <begin position="249"/>
        <end position="266"/>
    </location>
</feature>
<feature type="transmembrane region" description="Helical" evidence="1">
    <location>
        <begin position="278"/>
        <end position="299"/>
    </location>
</feature>
<organism evidence="3">
    <name type="scientific">Naegleria gruberi</name>
    <name type="common">Amoeba</name>
    <dbReference type="NCBI Taxonomy" id="5762"/>
    <lineage>
        <taxon>Eukaryota</taxon>
        <taxon>Discoba</taxon>
        <taxon>Heterolobosea</taxon>
        <taxon>Tetramitia</taxon>
        <taxon>Eutetramitia</taxon>
        <taxon>Vahlkampfiidae</taxon>
        <taxon>Naegleria</taxon>
    </lineage>
</organism>
<feature type="transmembrane region" description="Helical" evidence="1">
    <location>
        <begin position="132"/>
        <end position="153"/>
    </location>
</feature>
<proteinExistence type="predicted"/>
<name>D2VX62_NAEGR</name>
<sequence>MKNQQAFSILDGFNSLMGQTDNTNNTFLTLQCATNPSLQDSQFPTNGDPTTGFLWFMNGCHFDPTSTYIPSNTKQALYRLSQYVLQWFDMFKFVNPLLFALCFILPFVLSVYDEEHYTEELASSFAYYVLQILSLFFRLAIVQSFNMVLLLAIRQPCPCSCRFVGSGSLRHESDISTQYIMEEPFNPMNVTTGTTFVLGNSLGWCMPSEEVLMGTVLILHVLERYSVFVGLPALLLLPCTAILAGESSVGQMITSLAIGLIYHFYSTRTPMIMRSLDFMVTLVGGIVALFVAKHFYITVDFAYTSYFWEGIIYQLFCVVMFVLCFSMAFLKRILLKWSLYRLSPKDIQFMNMKLLPDNQNFSSFEKQMEDLQQGDGIRSSQSDRIKRRKSRRINGVSEEENMSLIQEYNGNVFSRLYHKKYLMIFVLFITFISLCSVHVLSDWTNEILSFGVSKF</sequence>
<feature type="transmembrane region" description="Helical" evidence="1">
    <location>
        <begin position="225"/>
        <end position="243"/>
    </location>
</feature>
<keyword evidence="1" id="KW-0812">Transmembrane</keyword>
<evidence type="ECO:0000256" key="1">
    <source>
        <dbReference type="SAM" id="Phobius"/>
    </source>
</evidence>
<keyword evidence="1" id="KW-0472">Membrane</keyword>
<feature type="transmembrane region" description="Helical" evidence="1">
    <location>
        <begin position="93"/>
        <end position="112"/>
    </location>
</feature>
<dbReference type="EMBL" id="GG738906">
    <property type="protein sequence ID" value="EFC38621.1"/>
    <property type="molecule type" value="Genomic_DNA"/>
</dbReference>